<evidence type="ECO:0000256" key="1">
    <source>
        <dbReference type="ARBA" id="ARBA00010761"/>
    </source>
</evidence>
<feature type="domain" description="Small ribosomal subunit protein uS3 C-terminal" evidence="5">
    <location>
        <begin position="128"/>
        <end position="209"/>
    </location>
</feature>
<dbReference type="PANTHER" id="PTHR11760">
    <property type="entry name" value="30S/40S RIBOSOMAL PROTEIN S3"/>
    <property type="match status" value="1"/>
</dbReference>
<dbReference type="InterPro" id="IPR009019">
    <property type="entry name" value="KH_sf_prok-type"/>
</dbReference>
<dbReference type="NCBIfam" id="TIGR01009">
    <property type="entry name" value="rpsC_bact"/>
    <property type="match status" value="1"/>
</dbReference>
<evidence type="ECO:0000256" key="3">
    <source>
        <dbReference type="ARBA" id="ARBA00023274"/>
    </source>
</evidence>
<dbReference type="PANTHER" id="PTHR11760:SF19">
    <property type="entry name" value="SMALL RIBOSOMAL SUBUNIT PROTEIN US3C"/>
    <property type="match status" value="1"/>
</dbReference>
<evidence type="ECO:0000256" key="4">
    <source>
        <dbReference type="ARBA" id="ARBA00035154"/>
    </source>
</evidence>
<dbReference type="GO" id="GO:0006412">
    <property type="term" value="P:translation"/>
    <property type="evidence" value="ECO:0007669"/>
    <property type="project" value="InterPro"/>
</dbReference>
<evidence type="ECO:0000313" key="6">
    <source>
        <dbReference type="EMBL" id="BBD14130.1"/>
    </source>
</evidence>
<dbReference type="InterPro" id="IPR001351">
    <property type="entry name" value="Ribosomal_uS3_C"/>
</dbReference>
<dbReference type="GO" id="GO:0003735">
    <property type="term" value="F:structural constituent of ribosome"/>
    <property type="evidence" value="ECO:0007669"/>
    <property type="project" value="InterPro"/>
</dbReference>
<gene>
    <name evidence="6" type="primary">rps3</name>
</gene>
<organism evidence="6">
    <name type="scientific">Ophirina amphinema</name>
    <dbReference type="NCBI Taxonomy" id="2108040"/>
    <lineage>
        <taxon>Eukaryota</taxon>
        <taxon>Discoba</taxon>
        <taxon>Jakobida</taxon>
        <taxon>Ophirinina</taxon>
        <taxon>Ophirinidae</taxon>
        <taxon>Ophirina</taxon>
    </lineage>
</organism>
<dbReference type="GO" id="GO:0003723">
    <property type="term" value="F:RNA binding"/>
    <property type="evidence" value="ECO:0007669"/>
    <property type="project" value="InterPro"/>
</dbReference>
<dbReference type="SUPFAM" id="SSF54821">
    <property type="entry name" value="Ribosomal protein S3 C-terminal domain"/>
    <property type="match status" value="1"/>
</dbReference>
<dbReference type="EMBL" id="LC369600">
    <property type="protein sequence ID" value="BBD14130.1"/>
    <property type="molecule type" value="Genomic_DNA"/>
</dbReference>
<dbReference type="AlphaFoldDB" id="A0A348AYR2"/>
<accession>A0A348AYR2</accession>
<dbReference type="HAMAP" id="MF_01309_B">
    <property type="entry name" value="Ribosomal_uS3_B"/>
    <property type="match status" value="1"/>
</dbReference>
<dbReference type="InterPro" id="IPR057258">
    <property type="entry name" value="Ribosomal_uS3"/>
</dbReference>
<reference evidence="6" key="1">
    <citation type="journal article" date="2018" name="Sci. Rep.">
        <title>Ophirina amphinema n. gen., n. sp., a New Deeply Branching Discobid with Phylogenetic Affinity to Jakobids.</title>
        <authorList>
            <person name="Yabuki A."/>
            <person name="Gyaltshen Y."/>
            <person name="Heiss A.A."/>
            <person name="Fujikura K."/>
            <person name="Kim E."/>
        </authorList>
    </citation>
    <scope>NUCLEOTIDE SEQUENCE</scope>
    <source>
        <strain evidence="6">JB</strain>
    </source>
</reference>
<name>A0A348AYR2_9EUKA</name>
<dbReference type="InterPro" id="IPR036419">
    <property type="entry name" value="Ribosomal_S3_C_sf"/>
</dbReference>
<keyword evidence="2 6" id="KW-0689">Ribosomal protein</keyword>
<evidence type="ECO:0000259" key="5">
    <source>
        <dbReference type="Pfam" id="PF00189"/>
    </source>
</evidence>
<geneLocation type="mitochondrion" evidence="6"/>
<comment type="similarity">
    <text evidence="1">Belongs to the universal ribosomal protein uS3 family.</text>
</comment>
<dbReference type="Gene3D" id="3.30.1140.32">
    <property type="entry name" value="Ribosomal protein S3, C-terminal domain"/>
    <property type="match status" value="1"/>
</dbReference>
<dbReference type="Pfam" id="PF00189">
    <property type="entry name" value="Ribosomal_S3_C"/>
    <property type="match status" value="1"/>
</dbReference>
<keyword evidence="6" id="KW-0496">Mitochondrion</keyword>
<dbReference type="InterPro" id="IPR005704">
    <property type="entry name" value="Ribosomal_uS3_bac-typ"/>
</dbReference>
<protein>
    <recommendedName>
        <fullName evidence="4">Small ribosomal subunit protein uS3c</fullName>
    </recommendedName>
</protein>
<dbReference type="SUPFAM" id="SSF54814">
    <property type="entry name" value="Prokaryotic type KH domain (KH-domain type II)"/>
    <property type="match status" value="1"/>
</dbReference>
<evidence type="ECO:0000256" key="2">
    <source>
        <dbReference type="ARBA" id="ARBA00022980"/>
    </source>
</evidence>
<proteinExistence type="inferred from homology"/>
<sequence>MGQKVNPRGFRLGLNNRHYLESFGPSNHYSRIWHENFKVREYIQGVLYNSNVFVGDIKIYRASERLSIVVDFALRSSKKGILPFAVDAYISQIMSFVEKETGCLCSVSFNEACVPFYSATLLSKYVVFQIEERVPFKVIFRELSRNLKEIPSIQGIKVSCAGRLRGEEMARTVWVSEGRVSLQSISEDVSYAEGTAHTSYGSCGVKVWVCYK</sequence>
<keyword evidence="3" id="KW-0687">Ribonucleoprotein</keyword>
<dbReference type="GO" id="GO:0022627">
    <property type="term" value="C:cytosolic small ribosomal subunit"/>
    <property type="evidence" value="ECO:0007669"/>
    <property type="project" value="TreeGrafter"/>
</dbReference>